<evidence type="ECO:0000259" key="10">
    <source>
        <dbReference type="Pfam" id="PF02514"/>
    </source>
</evidence>
<accession>A0A7S3L3I7</accession>
<evidence type="ECO:0000256" key="3">
    <source>
        <dbReference type="ARBA" id="ARBA00022531"/>
    </source>
</evidence>
<evidence type="ECO:0000256" key="6">
    <source>
        <dbReference type="ARBA" id="ARBA00022840"/>
    </source>
</evidence>
<comment type="similarity">
    <text evidence="1">Belongs to the Mg-chelatase subunit H family.</text>
</comment>
<keyword evidence="5" id="KW-0547">Nucleotide-binding</keyword>
<organism evidence="12">
    <name type="scientific">Amphora coffeiformis</name>
    <dbReference type="NCBI Taxonomy" id="265554"/>
    <lineage>
        <taxon>Eukaryota</taxon>
        <taxon>Sar</taxon>
        <taxon>Stramenopiles</taxon>
        <taxon>Ochrophyta</taxon>
        <taxon>Bacillariophyta</taxon>
        <taxon>Bacillariophyceae</taxon>
        <taxon>Bacillariophycidae</taxon>
        <taxon>Thalassiophysales</taxon>
        <taxon>Catenulaceae</taxon>
        <taxon>Amphora</taxon>
    </lineage>
</organism>
<dbReference type="EMBL" id="HBIM01006249">
    <property type="protein sequence ID" value="CAE0407498.1"/>
    <property type="molecule type" value="Transcribed_RNA"/>
</dbReference>
<dbReference type="CDD" id="cd10150">
    <property type="entry name" value="CobN_like"/>
    <property type="match status" value="1"/>
</dbReference>
<evidence type="ECO:0000256" key="9">
    <source>
        <dbReference type="ARBA" id="ARBA00048693"/>
    </source>
</evidence>
<keyword evidence="6" id="KW-0067">ATP-binding</keyword>
<feature type="domain" description="CobN/magnesium chelatase" evidence="10">
    <location>
        <begin position="239"/>
        <end position="1409"/>
    </location>
</feature>
<comment type="pathway">
    <text evidence="8">Porphyrin-containing compound metabolism.</text>
</comment>
<evidence type="ECO:0000256" key="8">
    <source>
        <dbReference type="ARBA" id="ARBA00023444"/>
    </source>
</evidence>
<dbReference type="GO" id="GO:0015979">
    <property type="term" value="P:photosynthesis"/>
    <property type="evidence" value="ECO:0007669"/>
    <property type="project" value="UniProtKB-KW"/>
</dbReference>
<keyword evidence="3" id="KW-0602">Photosynthesis</keyword>
<sequence length="1437" mass="157096">MKMKSVIPALYLAASYLTATCFVLKSPTTSLRTSTRFSSFTRIDSAVLGDPAGSSTKKASSSSSLSRPKVVLVAGFESFNRDLYQSLNDLNIDLTVFADSDIRKATNTTSMDPNDLKINPVFAKAVREADAFVGSLIFDYDDVLAVQALLADVQGPRFIFESATELMEFNEVGSFSMKPGKDGPSGPPPAVKAVLSKFGSGKEEDKLAGYLKLLKVGPDLLKLVPGDKATDLRTWLECYRYWNQGGKDNVKSMLDIIGERCRGSNTLPEDLPPVVTTPDMGLIHPVRYRDPYRTSLSPYFLSPSSFLAWRKSKSAKNAARRQGFRLADDDAPVVAVLLYRKHVITEQPYILDLLTAMEKDNIIPVPIFINGVEAHTIVRDYLTSNYEATQVSLGKLSRPKSYQERQAVRVDAIVNTIGFPLVGGPAGSMQAGRNVAVAEELLSSMNVPYLVSGPLLLQSIPLWQENGVLGLQSVVLYSLPELDGAIDTVVLGGLVGDKIALVPERVRKLTSRVKSWVELRRTPKSERKIAISLYGFPPNVGAVGTAALLNVPKSLENILGSLQREGYDVCNWADDPNASGESLVAALAILSESAVIARGAEGMTAAIEAKQVRAVAGDETVSGSLAAPGGGLGGAKVVAKDMSDDELEKLLGKYMFKKVRRAWSEKEKGPGVSSKGKYVVAGLQIGNVWIYVQPLLGVEGDPMRLLFERDLTPHPQYCATYKWLQAPPEEDGFGADALIHLGMHGTVEWLPGQPLGNDRKSWSDELLGDLPNMYIYAANNPSESILAKRRGYGTLVSYNVPPYGRSGLYLELANLKELVDEYRTSKPEDASQETRQAIYDVAQRCGMLNDVPLSKEKNDVSSTITSSDLPKDISSSFFDDWVVKLSVYLNVLQDRLFSSGLHVFGNDPNDEEVNSYLGAYFGDNLDEHSLHRAYDRLRAESEKSGRGLLDDLIQLFKGRSRSDAAVVDAEHSVINEASSIIHSLRKSHEELSSLMIGLDGGYIKPKPGGDLLRDGPSVLPTGRNTHALDPYRMPSAGAWSRGQRAAKEIIRQHRESHKGKYPETVAVTLWGLDAIKTRGESIAIVLELVGARPVKEGTGRIVRFDLVPLEELGRPRVDVLASLSGIFRDSFANVVDLLDDMFERAANADEPAAMNFIKKHADELAGEGVTERTAARLFSNPPGDYGNMVNEVVGTGDWDETESLGEVWRGRNVFSYGRNEGNSVSAGTARPEVLDKLLATTERIVQEIDSVEYGLSDIQEYYSGPGAMKKAAENRKSIDIDTGKKKKVTLSVIEAFGGGDTSVPVKDVEEVLRMEYRSKLLNPKWRDSMLAQGSGGAYEVSQRMTAMIGWAATAEVDNFVFDQAAERYALDEEVAAKLQKSNPEAFKNVVRRLLEAAGRGMWETDDDTLDKLKNLYADADDLIEQGSSTPMSSISKK</sequence>
<dbReference type="GO" id="GO:0015995">
    <property type="term" value="P:chlorophyll biosynthetic process"/>
    <property type="evidence" value="ECO:0007669"/>
    <property type="project" value="UniProtKB-KW"/>
</dbReference>
<dbReference type="EC" id="6.6.1.1" evidence="2"/>
<evidence type="ECO:0000259" key="11">
    <source>
        <dbReference type="Pfam" id="PF11965"/>
    </source>
</evidence>
<dbReference type="GO" id="GO:0005524">
    <property type="term" value="F:ATP binding"/>
    <property type="evidence" value="ECO:0007669"/>
    <property type="project" value="UniProtKB-KW"/>
</dbReference>
<dbReference type="PANTHER" id="PTHR44119:SF1">
    <property type="entry name" value="MAGNESIUM-CHELATASE SUBUNIT CHLH, CHLOROPLASTIC"/>
    <property type="match status" value="1"/>
</dbReference>
<evidence type="ECO:0000256" key="2">
    <source>
        <dbReference type="ARBA" id="ARBA00012825"/>
    </source>
</evidence>
<dbReference type="Pfam" id="PF02514">
    <property type="entry name" value="CobN-Mg_chel"/>
    <property type="match status" value="1"/>
</dbReference>
<proteinExistence type="inferred from homology"/>
<evidence type="ECO:0000256" key="7">
    <source>
        <dbReference type="ARBA" id="ARBA00023171"/>
    </source>
</evidence>
<reference evidence="12" key="1">
    <citation type="submission" date="2021-01" db="EMBL/GenBank/DDBJ databases">
        <authorList>
            <person name="Corre E."/>
            <person name="Pelletier E."/>
            <person name="Niang G."/>
            <person name="Scheremetjew M."/>
            <person name="Finn R."/>
            <person name="Kale V."/>
            <person name="Holt S."/>
            <person name="Cochrane G."/>
            <person name="Meng A."/>
            <person name="Brown T."/>
            <person name="Cohen L."/>
        </authorList>
    </citation>
    <scope>NUCLEOTIDE SEQUENCE</scope>
    <source>
        <strain evidence="12">CCMP127</strain>
    </source>
</reference>
<evidence type="ECO:0000256" key="4">
    <source>
        <dbReference type="ARBA" id="ARBA00022598"/>
    </source>
</evidence>
<keyword evidence="7" id="KW-0149">Chlorophyll biosynthesis</keyword>
<comment type="catalytic activity">
    <reaction evidence="9">
        <text>protoporphyrin IX + Mg(2+) + ATP + H2O = Mg-protoporphyrin IX + ADP + phosphate + 3 H(+)</text>
        <dbReference type="Rhea" id="RHEA:13961"/>
        <dbReference type="ChEBI" id="CHEBI:15377"/>
        <dbReference type="ChEBI" id="CHEBI:15378"/>
        <dbReference type="ChEBI" id="CHEBI:18420"/>
        <dbReference type="ChEBI" id="CHEBI:30616"/>
        <dbReference type="ChEBI" id="CHEBI:43474"/>
        <dbReference type="ChEBI" id="CHEBI:57306"/>
        <dbReference type="ChEBI" id="CHEBI:60492"/>
        <dbReference type="ChEBI" id="CHEBI:456216"/>
        <dbReference type="EC" id="6.6.1.1"/>
    </reaction>
</comment>
<feature type="domain" description="Magnesium chelatase subunit H N-terminal" evidence="11">
    <location>
        <begin position="69"/>
        <end position="236"/>
    </location>
</feature>
<dbReference type="GO" id="GO:0016851">
    <property type="term" value="F:magnesium chelatase activity"/>
    <property type="evidence" value="ECO:0007669"/>
    <property type="project" value="UniProtKB-EC"/>
</dbReference>
<evidence type="ECO:0000313" key="12">
    <source>
        <dbReference type="EMBL" id="CAE0407498.1"/>
    </source>
</evidence>
<keyword evidence="4" id="KW-0436">Ligase</keyword>
<dbReference type="InterPro" id="IPR022571">
    <property type="entry name" value="Mg_chelatase_H_N"/>
</dbReference>
<gene>
    <name evidence="12" type="ORF">ACOF00016_LOCUS5321</name>
</gene>
<dbReference type="PANTHER" id="PTHR44119">
    <property type="entry name" value="MAGNESIUM-CHELATASE SUBUNIT CHLH, CHLOROPLASTIC"/>
    <property type="match status" value="1"/>
</dbReference>
<name>A0A7S3L3I7_9STRA</name>
<dbReference type="Pfam" id="PF11965">
    <property type="entry name" value="DUF3479"/>
    <property type="match status" value="1"/>
</dbReference>
<evidence type="ECO:0000256" key="5">
    <source>
        <dbReference type="ARBA" id="ARBA00022741"/>
    </source>
</evidence>
<evidence type="ECO:0000256" key="1">
    <source>
        <dbReference type="ARBA" id="ARBA00010851"/>
    </source>
</evidence>
<dbReference type="InterPro" id="IPR003672">
    <property type="entry name" value="CobN/Mg_chltase"/>
</dbReference>
<protein>
    <recommendedName>
        <fullName evidence="2">magnesium chelatase</fullName>
        <ecNumber evidence="2">6.6.1.1</ecNumber>
    </recommendedName>
</protein>